<dbReference type="EMBL" id="VFPG01000001">
    <property type="protein sequence ID" value="TQM29861.1"/>
    <property type="molecule type" value="Genomic_DNA"/>
</dbReference>
<accession>A0A543F7S1</accession>
<evidence type="ECO:0000313" key="1">
    <source>
        <dbReference type="EMBL" id="TQM29861.1"/>
    </source>
</evidence>
<organism evidence="1 2">
    <name type="scientific">Nocardia bhagyanarayanae</name>
    <dbReference type="NCBI Taxonomy" id="1215925"/>
    <lineage>
        <taxon>Bacteria</taxon>
        <taxon>Bacillati</taxon>
        <taxon>Actinomycetota</taxon>
        <taxon>Actinomycetes</taxon>
        <taxon>Mycobacteriales</taxon>
        <taxon>Nocardiaceae</taxon>
        <taxon>Nocardia</taxon>
    </lineage>
</organism>
<dbReference type="RefSeq" id="WP_141808248.1">
    <property type="nucleotide sequence ID" value="NZ_VFPG01000001.1"/>
</dbReference>
<proteinExistence type="predicted"/>
<comment type="caution">
    <text evidence="1">The sequence shown here is derived from an EMBL/GenBank/DDBJ whole genome shotgun (WGS) entry which is preliminary data.</text>
</comment>
<protein>
    <submittedName>
        <fullName evidence="1">Uncharacterized protein</fullName>
    </submittedName>
</protein>
<name>A0A543F7S1_9NOCA</name>
<dbReference type="Pfam" id="PF17318">
    <property type="entry name" value="DUF5361"/>
    <property type="match status" value="1"/>
</dbReference>
<dbReference type="Proteomes" id="UP000316331">
    <property type="component" value="Unassembled WGS sequence"/>
</dbReference>
<keyword evidence="2" id="KW-1185">Reference proteome</keyword>
<sequence>MANPFGGRPGGILSLDALLEEHTEAIEYDLITIGLRLRMLGTDDLSWRDLKALIKQAPADSALARSVYGEDHQWQLGQHLLADMADSLRWLVWSKTKAAQDGRDRPEPIPRPGVTRGVERIGTAASIEAMNDFLTWDDQRPSP</sequence>
<evidence type="ECO:0000313" key="2">
    <source>
        <dbReference type="Proteomes" id="UP000316331"/>
    </source>
</evidence>
<dbReference type="InterPro" id="IPR035286">
    <property type="entry name" value="DUF5361"/>
</dbReference>
<reference evidence="1 2" key="1">
    <citation type="submission" date="2019-06" db="EMBL/GenBank/DDBJ databases">
        <title>Sequencing the genomes of 1000 actinobacteria strains.</title>
        <authorList>
            <person name="Klenk H.-P."/>
        </authorList>
    </citation>
    <scope>NUCLEOTIDE SEQUENCE [LARGE SCALE GENOMIC DNA]</scope>
    <source>
        <strain evidence="1 2">DSM 103495</strain>
    </source>
</reference>
<dbReference type="OrthoDB" id="3194899at2"/>
<gene>
    <name evidence="1" type="ORF">FB390_1474</name>
</gene>
<dbReference type="AlphaFoldDB" id="A0A543F7S1"/>